<feature type="coiled-coil region" evidence="1">
    <location>
        <begin position="12"/>
        <end position="39"/>
    </location>
</feature>
<keyword evidence="1" id="KW-0175">Coiled coil</keyword>
<sequence>MPTPSVATLRQLIVLAEKREKLTAELEAIEARLSAALRTNPSAASVAGVSSKPGRKASVKVGRPAKAASGKRGAIKGFILDTLQAAGEAGVAVKDLASSLGVKPGNIHVWFATTGKTIKEIQKVGPGIFRLNGHNGTKPEVAPTAESAPTPKAGKRATRTPKAKKAAKARAKKK</sequence>
<comment type="caution">
    <text evidence="3">The sequence shown here is derived from an EMBL/GenBank/DDBJ whole genome shotgun (WGS) entry which is preliminary data.</text>
</comment>
<evidence type="ECO:0000256" key="2">
    <source>
        <dbReference type="SAM" id="MobiDB-lite"/>
    </source>
</evidence>
<proteinExistence type="predicted"/>
<name>A0A146GCG4_TERSA</name>
<dbReference type="AlphaFoldDB" id="A0A146GCG4"/>
<dbReference type="RefSeq" id="WP_153811466.1">
    <property type="nucleotide sequence ID" value="NZ_BDCO01000002.1"/>
</dbReference>
<evidence type="ECO:0000313" key="4">
    <source>
        <dbReference type="Proteomes" id="UP000076023"/>
    </source>
</evidence>
<accession>A0A146GCG4</accession>
<feature type="region of interest" description="Disordered" evidence="2">
    <location>
        <begin position="132"/>
        <end position="174"/>
    </location>
</feature>
<dbReference type="Proteomes" id="UP000076023">
    <property type="component" value="Unassembled WGS sequence"/>
</dbReference>
<protein>
    <submittedName>
        <fullName evidence="3">Uncharacterized protein</fullName>
    </submittedName>
</protein>
<reference evidence="4" key="1">
    <citation type="journal article" date="2017" name="Genome Announc.">
        <title>Draft Genome Sequence of Terrimicrobium sacchariphilum NM-5T, a Facultative Anaerobic Soil Bacterium of the Class Spartobacteria.</title>
        <authorList>
            <person name="Qiu Y.L."/>
            <person name="Tourlousse D.M."/>
            <person name="Matsuura N."/>
            <person name="Ohashi A."/>
            <person name="Sekiguchi Y."/>
        </authorList>
    </citation>
    <scope>NUCLEOTIDE SEQUENCE [LARGE SCALE GENOMIC DNA]</scope>
    <source>
        <strain evidence="4">NM-5</strain>
    </source>
</reference>
<keyword evidence="4" id="KW-1185">Reference proteome</keyword>
<dbReference type="InParanoid" id="A0A146GCG4"/>
<gene>
    <name evidence="3" type="ORF">TSACC_22909</name>
</gene>
<dbReference type="OrthoDB" id="195831at2"/>
<evidence type="ECO:0000256" key="1">
    <source>
        <dbReference type="SAM" id="Coils"/>
    </source>
</evidence>
<dbReference type="EMBL" id="BDCO01000002">
    <property type="protein sequence ID" value="GAT34484.1"/>
    <property type="molecule type" value="Genomic_DNA"/>
</dbReference>
<feature type="compositionally biased region" description="Basic residues" evidence="2">
    <location>
        <begin position="153"/>
        <end position="174"/>
    </location>
</feature>
<evidence type="ECO:0000313" key="3">
    <source>
        <dbReference type="EMBL" id="GAT34484.1"/>
    </source>
</evidence>
<organism evidence="3 4">
    <name type="scientific">Terrimicrobium sacchariphilum</name>
    <dbReference type="NCBI Taxonomy" id="690879"/>
    <lineage>
        <taxon>Bacteria</taxon>
        <taxon>Pseudomonadati</taxon>
        <taxon>Verrucomicrobiota</taxon>
        <taxon>Terrimicrobiia</taxon>
        <taxon>Terrimicrobiales</taxon>
        <taxon>Terrimicrobiaceae</taxon>
        <taxon>Terrimicrobium</taxon>
    </lineage>
</organism>